<dbReference type="Proteomes" id="UP001183222">
    <property type="component" value="Unassembled WGS sequence"/>
</dbReference>
<protein>
    <submittedName>
        <fullName evidence="3">DUF222 domain-containing protein</fullName>
    </submittedName>
</protein>
<dbReference type="SMART" id="SM00507">
    <property type="entry name" value="HNHc"/>
    <property type="match status" value="1"/>
</dbReference>
<keyword evidence="4" id="KW-1185">Reference proteome</keyword>
<dbReference type="InterPro" id="IPR003870">
    <property type="entry name" value="DUF222"/>
</dbReference>
<dbReference type="Pfam" id="PF02720">
    <property type="entry name" value="DUF222"/>
    <property type="match status" value="1"/>
</dbReference>
<feature type="region of interest" description="Disordered" evidence="1">
    <location>
        <begin position="283"/>
        <end position="392"/>
    </location>
</feature>
<dbReference type="Gene3D" id="1.10.30.50">
    <property type="match status" value="1"/>
</dbReference>
<feature type="compositionally biased region" description="Low complexity" evidence="1">
    <location>
        <begin position="325"/>
        <end position="338"/>
    </location>
</feature>
<feature type="compositionally biased region" description="Low complexity" evidence="1">
    <location>
        <begin position="283"/>
        <end position="295"/>
    </location>
</feature>
<evidence type="ECO:0000259" key="2">
    <source>
        <dbReference type="SMART" id="SM00507"/>
    </source>
</evidence>
<feature type="region of interest" description="Disordered" evidence="1">
    <location>
        <begin position="545"/>
        <end position="588"/>
    </location>
</feature>
<evidence type="ECO:0000313" key="3">
    <source>
        <dbReference type="EMBL" id="MDT0276556.1"/>
    </source>
</evidence>
<organism evidence="3 4">
    <name type="scientific">Blastococcus goldschmidtiae</name>
    <dbReference type="NCBI Taxonomy" id="3075546"/>
    <lineage>
        <taxon>Bacteria</taxon>
        <taxon>Bacillati</taxon>
        <taxon>Actinomycetota</taxon>
        <taxon>Actinomycetes</taxon>
        <taxon>Geodermatophilales</taxon>
        <taxon>Geodermatophilaceae</taxon>
        <taxon>Blastococcus</taxon>
    </lineage>
</organism>
<feature type="domain" description="HNH nuclease" evidence="2">
    <location>
        <begin position="478"/>
        <end position="530"/>
    </location>
</feature>
<evidence type="ECO:0000256" key="1">
    <source>
        <dbReference type="SAM" id="MobiDB-lite"/>
    </source>
</evidence>
<dbReference type="EMBL" id="JAVREI010000007">
    <property type="protein sequence ID" value="MDT0276556.1"/>
    <property type="molecule type" value="Genomic_DNA"/>
</dbReference>
<gene>
    <name evidence="3" type="ORF">RM425_11660</name>
</gene>
<name>A0ABU2K8Q3_9ACTN</name>
<feature type="compositionally biased region" description="Low complexity" evidence="1">
    <location>
        <begin position="551"/>
        <end position="563"/>
    </location>
</feature>
<accession>A0ABU2K8Q3</accession>
<dbReference type="RefSeq" id="WP_311345373.1">
    <property type="nucleotide sequence ID" value="NZ_JAVREI010000007.1"/>
</dbReference>
<dbReference type="InterPro" id="IPR003615">
    <property type="entry name" value="HNH_nuc"/>
</dbReference>
<reference evidence="4" key="1">
    <citation type="submission" date="2023-07" db="EMBL/GenBank/DDBJ databases">
        <title>30 novel species of actinomycetes from the DSMZ collection.</title>
        <authorList>
            <person name="Nouioui I."/>
        </authorList>
    </citation>
    <scope>NUCLEOTIDE SEQUENCE [LARGE SCALE GENOMIC DNA]</scope>
    <source>
        <strain evidence="4">DSM 46792</strain>
    </source>
</reference>
<feature type="region of interest" description="Disordered" evidence="1">
    <location>
        <begin position="67"/>
        <end position="93"/>
    </location>
</feature>
<proteinExistence type="predicted"/>
<sequence>MSTAVLQRSVVEGALLGWLLAQAPAVARLPVGLMTPEEVAAELQRVQARTAMDAAYEAELVMALAAARPDTDDPPPGHPGARRRGGGSPVPGTSEFLPDELAAVLNCARPFAAGVLSDAYQLVERMPAVHAECAAGRLDRYRARVFADVLATASAEVVAAVVPAVLPLAAGLSAGKLRQRLVAAAEAADEEFAEQRRIEAQQRAAVRLYPTGEGMSVLASELPAPVAAAMWSVIDQSAQLAATGDDRPIGVLRAEAHAALVLQSGDPTRPAMTGHVTVVAPLPALHPPAHGNPPNLVDPPNPVDPVHQAEARFATPAEPPGVTHPPGVAEPPGAAEPPDLAHPPGLAQPPDLADAPGAARPSHFLPPADLAQPPDPADQVERAAAGEATPAVNGTPITAAHLRELLAQLGALGVQAPPGGSLTVALTDDDGALLATTTPTELTRRAARGCRMHGPDADCGCPVLGPPADVDGYAHSTAQQRFLRLRDRTCRHPGCGQPAGRTDADHVLPHDRGGPTSCHNLCCLCRTHHRLKTFARGWRSRMHRDGTLNVTTPTGITRTTRPPGLREQPAPTTPAPEPPPAAEEPPPF</sequence>
<comment type="caution">
    <text evidence="3">The sequence shown here is derived from an EMBL/GenBank/DDBJ whole genome shotgun (WGS) entry which is preliminary data.</text>
</comment>
<dbReference type="CDD" id="cd00085">
    <property type="entry name" value="HNHc"/>
    <property type="match status" value="1"/>
</dbReference>
<evidence type="ECO:0000313" key="4">
    <source>
        <dbReference type="Proteomes" id="UP001183222"/>
    </source>
</evidence>
<feature type="compositionally biased region" description="Pro residues" evidence="1">
    <location>
        <begin position="571"/>
        <end position="588"/>
    </location>
</feature>